<proteinExistence type="inferred from homology"/>
<feature type="domain" description="Acyl-CoA dehydrogenase/oxidase N-terminal" evidence="7">
    <location>
        <begin position="6"/>
        <end position="116"/>
    </location>
</feature>
<organism evidence="8 9">
    <name type="scientific">Jatrophihabitans cynanchi</name>
    <dbReference type="NCBI Taxonomy" id="2944128"/>
    <lineage>
        <taxon>Bacteria</taxon>
        <taxon>Bacillati</taxon>
        <taxon>Actinomycetota</taxon>
        <taxon>Actinomycetes</taxon>
        <taxon>Jatrophihabitantales</taxon>
        <taxon>Jatrophihabitantaceae</taxon>
        <taxon>Jatrophihabitans</taxon>
    </lineage>
</organism>
<evidence type="ECO:0000313" key="8">
    <source>
        <dbReference type="EMBL" id="WAX56378.1"/>
    </source>
</evidence>
<dbReference type="Gene3D" id="1.20.140.10">
    <property type="entry name" value="Butyryl-CoA Dehydrogenase, subunit A, domain 3"/>
    <property type="match status" value="1"/>
</dbReference>
<dbReference type="Pfam" id="PF02771">
    <property type="entry name" value="Acyl-CoA_dh_N"/>
    <property type="match status" value="1"/>
</dbReference>
<evidence type="ECO:0000313" key="9">
    <source>
        <dbReference type="Proteomes" id="UP001164693"/>
    </source>
</evidence>
<dbReference type="InterPro" id="IPR009075">
    <property type="entry name" value="AcylCo_DH/oxidase_C"/>
</dbReference>
<dbReference type="PANTHER" id="PTHR43884">
    <property type="entry name" value="ACYL-COA DEHYDROGENASE"/>
    <property type="match status" value="1"/>
</dbReference>
<dbReference type="Proteomes" id="UP001164693">
    <property type="component" value="Chromosome"/>
</dbReference>
<comment type="cofactor">
    <cofactor evidence="1">
        <name>FAD</name>
        <dbReference type="ChEBI" id="CHEBI:57692"/>
    </cofactor>
</comment>
<dbReference type="CDD" id="cd00567">
    <property type="entry name" value="ACAD"/>
    <property type="match status" value="1"/>
</dbReference>
<dbReference type="SUPFAM" id="SSF47203">
    <property type="entry name" value="Acyl-CoA dehydrogenase C-terminal domain-like"/>
    <property type="match status" value="1"/>
</dbReference>
<dbReference type="Pfam" id="PF00441">
    <property type="entry name" value="Acyl-CoA_dh_1"/>
    <property type="match status" value="1"/>
</dbReference>
<dbReference type="InterPro" id="IPR046373">
    <property type="entry name" value="Acyl-CoA_Oxase/DH_mid-dom_sf"/>
</dbReference>
<reference evidence="8" key="1">
    <citation type="submission" date="2022-05" db="EMBL/GenBank/DDBJ databases">
        <title>Jatrophihabitans sp. SB3-54 whole genome sequence.</title>
        <authorList>
            <person name="Suh M.K."/>
            <person name="Eom M.K."/>
            <person name="Kim J.S."/>
            <person name="Kim H.S."/>
            <person name="Do H.E."/>
            <person name="Shin Y.K."/>
            <person name="Lee J.-S."/>
        </authorList>
    </citation>
    <scope>NUCLEOTIDE SEQUENCE</scope>
    <source>
        <strain evidence="8">SB3-54</strain>
    </source>
</reference>
<dbReference type="InterPro" id="IPR013786">
    <property type="entry name" value="AcylCoA_DH/ox_N"/>
</dbReference>
<gene>
    <name evidence="8" type="ORF">M6B22_17815</name>
</gene>
<accession>A0ABY7JV11</accession>
<keyword evidence="9" id="KW-1185">Reference proteome</keyword>
<dbReference type="Gene3D" id="1.10.540.10">
    <property type="entry name" value="Acyl-CoA dehydrogenase/oxidase, N-terminal domain"/>
    <property type="match status" value="1"/>
</dbReference>
<sequence>MDFTFTEDQRSLQALAAQVFGGHASVERVRAVEAGEERVDRELWAQLAATGLLGVAVPEASGGAGFGLVEACLVLEQQGAHVAPVPLWQTVTAALAIAELGTGAQQGAVLPQVADGSLMLTVALEEFGAGALTTPATRAIRNADGHWRLTGAKAAVPAAHVSGRVLVSACLPDGEPAVFLADLDAAGICGEPADTTAHELAAHLSFADAPAELLGGAGALHRLLDLAQVAIAAVQLGVAESAMRQGAKYVSEREQFGRPIGTFQAVQHQLADCYLDVEAMRVTLWQAAWLCAAAGAEVGTSVGVASWWAADGGARVVHRVQHLHGGIGVDVDYPIHRYLLWGKQLAGLLGGQAARLERLGGRIAS</sequence>
<dbReference type="InterPro" id="IPR036250">
    <property type="entry name" value="AcylCo_DH-like_C"/>
</dbReference>
<evidence type="ECO:0000256" key="5">
    <source>
        <dbReference type="ARBA" id="ARBA00023002"/>
    </source>
</evidence>
<keyword evidence="3" id="KW-0285">Flavoprotein</keyword>
<comment type="similarity">
    <text evidence="2">Belongs to the acyl-CoA dehydrogenase family.</text>
</comment>
<evidence type="ECO:0000256" key="4">
    <source>
        <dbReference type="ARBA" id="ARBA00022827"/>
    </source>
</evidence>
<dbReference type="Gene3D" id="2.40.110.10">
    <property type="entry name" value="Butyryl-CoA Dehydrogenase, subunit A, domain 2"/>
    <property type="match status" value="1"/>
</dbReference>
<evidence type="ECO:0000259" key="7">
    <source>
        <dbReference type="Pfam" id="PF02771"/>
    </source>
</evidence>
<feature type="domain" description="Acyl-CoA dehydrogenase/oxidase C-terminal" evidence="6">
    <location>
        <begin position="219"/>
        <end position="342"/>
    </location>
</feature>
<dbReference type="PANTHER" id="PTHR43884:SF20">
    <property type="entry name" value="ACYL-COA DEHYDROGENASE FADE28"/>
    <property type="match status" value="1"/>
</dbReference>
<keyword evidence="5" id="KW-0560">Oxidoreductase</keyword>
<protein>
    <submittedName>
        <fullName evidence="8">Acyl-CoA/acyl-ACP dehydrogenase</fullName>
    </submittedName>
</protein>
<dbReference type="SUPFAM" id="SSF56645">
    <property type="entry name" value="Acyl-CoA dehydrogenase NM domain-like"/>
    <property type="match status" value="1"/>
</dbReference>
<keyword evidence="4" id="KW-0274">FAD</keyword>
<dbReference type="RefSeq" id="WP_269442910.1">
    <property type="nucleotide sequence ID" value="NZ_CP097463.1"/>
</dbReference>
<dbReference type="EMBL" id="CP097463">
    <property type="protein sequence ID" value="WAX56378.1"/>
    <property type="molecule type" value="Genomic_DNA"/>
</dbReference>
<dbReference type="InterPro" id="IPR009100">
    <property type="entry name" value="AcylCoA_DH/oxidase_NM_dom_sf"/>
</dbReference>
<evidence type="ECO:0000256" key="1">
    <source>
        <dbReference type="ARBA" id="ARBA00001974"/>
    </source>
</evidence>
<dbReference type="InterPro" id="IPR037069">
    <property type="entry name" value="AcylCoA_DH/ox_N_sf"/>
</dbReference>
<evidence type="ECO:0000256" key="3">
    <source>
        <dbReference type="ARBA" id="ARBA00022630"/>
    </source>
</evidence>
<evidence type="ECO:0000256" key="2">
    <source>
        <dbReference type="ARBA" id="ARBA00009347"/>
    </source>
</evidence>
<name>A0ABY7JV11_9ACTN</name>
<evidence type="ECO:0000259" key="6">
    <source>
        <dbReference type="Pfam" id="PF00441"/>
    </source>
</evidence>